<dbReference type="RefSeq" id="WP_257931715.1">
    <property type="nucleotide sequence ID" value="NZ_JAMZED010000023.1"/>
</dbReference>
<sequence>MNISSIYHNLMEQVRSKDAQPDLKQLVSSLVEKVDSLESELASYKSLVKEQLDTIGLLNKKIFGYKSEKTHTESPETENIESVPSYIRTMSVDDAPVKNIRKNTHSPYRRPERRVYKEMEERIEVLTPDAEELKGAKFVRSEKTCRLYMIPARIVKVIYDRRIYAKDGKLIVPRLPYVPENFQKRHIEPSLMAGILANKFYYHIPINRQVAMLKNAGADIARSTLYDWCGEGIDALEGLYQTIREEVLKADYLNIDETTVSVIDEDAHHTKKEYMWGLIDTKNRLAFFDYDQGSRSKSVINNILQDYMGVIQTDGYSAYKNIGEDNSGKINRISCLAHIRRKFIESESNDPEHSREALDFIGKIYRLERFFRKKKFIPEKIREYRIRFTVPIFRKFKRWLDRYISNSQIPGESLIGRAVAYAHKEFDSLKYIFDNGEYRIDNNAAERLLRPTKLGLNNYLFFGNHKNAKRGAIIYTIVESCKLNNVNLFEYLKVVFSKEPKACETYEMFLPNKWKV</sequence>
<proteinExistence type="predicted"/>
<evidence type="ECO:0000256" key="1">
    <source>
        <dbReference type="SAM" id="Coils"/>
    </source>
</evidence>
<dbReference type="Pfam" id="PF03050">
    <property type="entry name" value="DDE_Tnp_IS66"/>
    <property type="match status" value="1"/>
</dbReference>
<dbReference type="AlphaFoldDB" id="A0A9X2STW6"/>
<gene>
    <name evidence="3" type="ORF">M1B79_10690</name>
</gene>
<dbReference type="EMBL" id="JAMZED010000023">
    <property type="protein sequence ID" value="MCR6505127.1"/>
    <property type="molecule type" value="Genomic_DNA"/>
</dbReference>
<evidence type="ECO:0000259" key="2">
    <source>
        <dbReference type="Pfam" id="PF03050"/>
    </source>
</evidence>
<keyword evidence="1" id="KW-0175">Coiled coil</keyword>
<dbReference type="InterPro" id="IPR052344">
    <property type="entry name" value="Transposase-related"/>
</dbReference>
<dbReference type="PANTHER" id="PTHR33678:SF2">
    <property type="match status" value="1"/>
</dbReference>
<evidence type="ECO:0000313" key="3">
    <source>
        <dbReference type="EMBL" id="MCR6505127.1"/>
    </source>
</evidence>
<reference evidence="3" key="1">
    <citation type="journal article" date="2022" name="Arch. Microbiol.">
        <title>Bacteroides muris sp. nov. isolated from the cecum of wild-derived house mice.</title>
        <authorList>
            <person name="Fokt H."/>
            <person name="Unni R."/>
            <person name="Repnik U."/>
            <person name="Schmitz R.A."/>
            <person name="Bramkamp M."/>
            <person name="Baines J.F."/>
            <person name="Unterweger D."/>
        </authorList>
    </citation>
    <scope>NUCLEOTIDE SEQUENCE</scope>
    <source>
        <strain evidence="3">KH365_2</strain>
    </source>
</reference>
<protein>
    <submittedName>
        <fullName evidence="3">IS66 family transposase</fullName>
    </submittedName>
</protein>
<dbReference type="NCBIfam" id="NF033517">
    <property type="entry name" value="transpos_IS66"/>
    <property type="match status" value="1"/>
</dbReference>
<keyword evidence="4" id="KW-1185">Reference proteome</keyword>
<dbReference type="Proteomes" id="UP001143192">
    <property type="component" value="Unassembled WGS sequence"/>
</dbReference>
<feature type="coiled-coil region" evidence="1">
    <location>
        <begin position="27"/>
        <end position="54"/>
    </location>
</feature>
<accession>A0A9X2STW6</accession>
<comment type="caution">
    <text evidence="3">The sequence shown here is derived from an EMBL/GenBank/DDBJ whole genome shotgun (WGS) entry which is preliminary data.</text>
</comment>
<evidence type="ECO:0000313" key="4">
    <source>
        <dbReference type="Proteomes" id="UP001143192"/>
    </source>
</evidence>
<feature type="domain" description="Transposase IS66 central" evidence="2">
    <location>
        <begin position="187"/>
        <end position="469"/>
    </location>
</feature>
<reference evidence="3" key="2">
    <citation type="submission" date="2022-04" db="EMBL/GenBank/DDBJ databases">
        <authorList>
            <person name="Fokt H."/>
            <person name="Baines J."/>
        </authorList>
    </citation>
    <scope>NUCLEOTIDE SEQUENCE</scope>
    <source>
        <strain evidence="3">KH365_2</strain>
    </source>
</reference>
<name>A0A9X2STW6_9BACE</name>
<organism evidence="3 4">
    <name type="scientific">Bacteroides muris</name>
    <name type="common">ex Fokt et al. 2023</name>
    <dbReference type="NCBI Taxonomy" id="2937417"/>
    <lineage>
        <taxon>Bacteria</taxon>
        <taxon>Pseudomonadati</taxon>
        <taxon>Bacteroidota</taxon>
        <taxon>Bacteroidia</taxon>
        <taxon>Bacteroidales</taxon>
        <taxon>Bacteroidaceae</taxon>
        <taxon>Bacteroides</taxon>
    </lineage>
</organism>
<dbReference type="InterPro" id="IPR004291">
    <property type="entry name" value="Transposase_IS66_central"/>
</dbReference>
<dbReference type="PANTHER" id="PTHR33678">
    <property type="entry name" value="BLL1576 PROTEIN"/>
    <property type="match status" value="1"/>
</dbReference>